<dbReference type="CDD" id="cd06093">
    <property type="entry name" value="PX_domain"/>
    <property type="match status" value="1"/>
</dbReference>
<protein>
    <recommendedName>
        <fullName evidence="3">PX domain-containing protein</fullName>
    </recommendedName>
</protein>
<dbReference type="GO" id="GO:0035091">
    <property type="term" value="F:phosphatidylinositol binding"/>
    <property type="evidence" value="ECO:0007669"/>
    <property type="project" value="InterPro"/>
</dbReference>
<name>A0AAU9KNX0_9STRA</name>
<evidence type="ECO:0000313" key="1">
    <source>
        <dbReference type="EMBL" id="CAH0473266.1"/>
    </source>
</evidence>
<dbReference type="SUPFAM" id="SSF64268">
    <property type="entry name" value="PX domain"/>
    <property type="match status" value="1"/>
</dbReference>
<proteinExistence type="predicted"/>
<reference evidence="1" key="1">
    <citation type="submission" date="2021-11" db="EMBL/GenBank/DDBJ databases">
        <authorList>
            <person name="Islam A."/>
            <person name="Islam S."/>
            <person name="Flora M.S."/>
            <person name="Rahman M."/>
            <person name="Ziaur R.M."/>
            <person name="Epstein J.H."/>
            <person name="Hassan M."/>
            <person name="Klassen M."/>
            <person name="Woodard K."/>
            <person name="Webb A."/>
            <person name="Webby R.J."/>
            <person name="El Zowalaty M.E."/>
        </authorList>
    </citation>
    <scope>NUCLEOTIDE SEQUENCE</scope>
    <source>
        <strain evidence="1">Pbs3</strain>
    </source>
</reference>
<accession>A0AAU9KNX0</accession>
<dbReference type="EMBL" id="CAKKTJ010000020">
    <property type="protein sequence ID" value="CAH0473266.1"/>
    <property type="molecule type" value="Genomic_DNA"/>
</dbReference>
<organism evidence="1 2">
    <name type="scientific">Peronospora belbahrii</name>
    <dbReference type="NCBI Taxonomy" id="622444"/>
    <lineage>
        <taxon>Eukaryota</taxon>
        <taxon>Sar</taxon>
        <taxon>Stramenopiles</taxon>
        <taxon>Oomycota</taxon>
        <taxon>Peronosporomycetes</taxon>
        <taxon>Peronosporales</taxon>
        <taxon>Peronosporaceae</taxon>
        <taxon>Peronospora</taxon>
    </lineage>
</organism>
<comment type="caution">
    <text evidence="1">The sequence shown here is derived from an EMBL/GenBank/DDBJ whole genome shotgun (WGS) entry which is preliminary data.</text>
</comment>
<evidence type="ECO:0000313" key="2">
    <source>
        <dbReference type="Proteomes" id="UP001160483"/>
    </source>
</evidence>
<dbReference type="Gene3D" id="3.30.1520.10">
    <property type="entry name" value="Phox-like domain"/>
    <property type="match status" value="1"/>
</dbReference>
<evidence type="ECO:0008006" key="3">
    <source>
        <dbReference type="Google" id="ProtNLM"/>
    </source>
</evidence>
<gene>
    <name evidence="1" type="ORF">PBS003_LOCUS172</name>
</gene>
<sequence length="289" mass="32364">MRSNYNCTVASPCCPIGAHQQLNRLPEPRPILPSHMAVSFQNSPHNTMTSPTTVTAPPRPVYNSFASRKRSSPPVKPLPEDVAWLKDIRLEMGTTNSIRTSVYYVIRVTYQPTGTAATNWDVKRTFDEYKWFQKRLLGHLQPKHSCKAECRWLNSTIKKHFPKPTLGSRYPPVVEQRRKALLQILTTVQASVVNHGNRNCKVMLEAVSHELSSFLVGDVDQSFVGVTPPVTPTASSEMETSAESRLSFASSVSSEEVEVDTINYDADTFTGWSLPIEHLNLEPTINLLV</sequence>
<dbReference type="InterPro" id="IPR036871">
    <property type="entry name" value="PX_dom_sf"/>
</dbReference>
<dbReference type="AlphaFoldDB" id="A0AAU9KNX0"/>
<dbReference type="Proteomes" id="UP001160483">
    <property type="component" value="Unassembled WGS sequence"/>
</dbReference>